<sequence length="350" mass="41299">MAPIRDGNQVIRQVVERKYYKRKRQELLESLESLQVEGETADPVVAVEDYRLSGPIEEHMNRKSTGYYGYGRRHGHTEDDFTLQHLNLFDSERHFQQFEVVRILCREATNGLRTIVFFEGQTSNLFHLVQQLSSLEKRYMEIMEPNRFEKILNEDDKKLISSVFSMSISWSPPIEILQQIATLIDDLIKQQPQQKRLRLTLRLIKHWLDIRSVTEWSFACELYSRSPLHSQTSTFYQKIKPTLEDAFHRYKLSWSIDRSIVTKLFDLNKGFYLNPDRTVWNAYRGPTVVKSQDGSWLYEWEMDSTAVEWDKDGKAKSTVQHMKVLHCIVREKEGNIRIQAPEDAAYVLME</sequence>
<name>A0AAN7BIA7_9PEZI</name>
<evidence type="ECO:0000313" key="2">
    <source>
        <dbReference type="Proteomes" id="UP001301958"/>
    </source>
</evidence>
<reference evidence="1" key="2">
    <citation type="submission" date="2023-05" db="EMBL/GenBank/DDBJ databases">
        <authorList>
            <consortium name="Lawrence Berkeley National Laboratory"/>
            <person name="Steindorff A."/>
            <person name="Hensen N."/>
            <person name="Bonometti L."/>
            <person name="Westerberg I."/>
            <person name="Brannstrom I.O."/>
            <person name="Guillou S."/>
            <person name="Cros-Aarteil S."/>
            <person name="Calhoun S."/>
            <person name="Haridas S."/>
            <person name="Kuo A."/>
            <person name="Mondo S."/>
            <person name="Pangilinan J."/>
            <person name="Riley R."/>
            <person name="Labutti K."/>
            <person name="Andreopoulos B."/>
            <person name="Lipzen A."/>
            <person name="Chen C."/>
            <person name="Yanf M."/>
            <person name="Daum C."/>
            <person name="Ng V."/>
            <person name="Clum A."/>
            <person name="Ohm R."/>
            <person name="Martin F."/>
            <person name="Silar P."/>
            <person name="Natvig D."/>
            <person name="Lalanne C."/>
            <person name="Gautier V."/>
            <person name="Ament-Velasquez S.L."/>
            <person name="Kruys A."/>
            <person name="Hutchinson M.I."/>
            <person name="Powell A.J."/>
            <person name="Barry K."/>
            <person name="Miller A.N."/>
            <person name="Grigoriev I.V."/>
            <person name="Debuchy R."/>
            <person name="Gladieux P."/>
            <person name="Thoren M.H."/>
            <person name="Johannesson H."/>
        </authorList>
    </citation>
    <scope>NUCLEOTIDE SEQUENCE</scope>
    <source>
        <strain evidence="1">CBS 990.96</strain>
    </source>
</reference>
<keyword evidence="2" id="KW-1185">Reference proteome</keyword>
<evidence type="ECO:0000313" key="1">
    <source>
        <dbReference type="EMBL" id="KAK4223784.1"/>
    </source>
</evidence>
<dbReference type="AlphaFoldDB" id="A0AAN7BIA7"/>
<organism evidence="1 2">
    <name type="scientific">Podospora fimiseda</name>
    <dbReference type="NCBI Taxonomy" id="252190"/>
    <lineage>
        <taxon>Eukaryota</taxon>
        <taxon>Fungi</taxon>
        <taxon>Dikarya</taxon>
        <taxon>Ascomycota</taxon>
        <taxon>Pezizomycotina</taxon>
        <taxon>Sordariomycetes</taxon>
        <taxon>Sordariomycetidae</taxon>
        <taxon>Sordariales</taxon>
        <taxon>Podosporaceae</taxon>
        <taxon>Podospora</taxon>
    </lineage>
</organism>
<dbReference type="EMBL" id="MU865414">
    <property type="protein sequence ID" value="KAK4223784.1"/>
    <property type="molecule type" value="Genomic_DNA"/>
</dbReference>
<proteinExistence type="predicted"/>
<dbReference type="Proteomes" id="UP001301958">
    <property type="component" value="Unassembled WGS sequence"/>
</dbReference>
<comment type="caution">
    <text evidence="1">The sequence shown here is derived from an EMBL/GenBank/DDBJ whole genome shotgun (WGS) entry which is preliminary data.</text>
</comment>
<reference evidence="1" key="1">
    <citation type="journal article" date="2023" name="Mol. Phylogenet. Evol.">
        <title>Genome-scale phylogeny and comparative genomics of the fungal order Sordariales.</title>
        <authorList>
            <person name="Hensen N."/>
            <person name="Bonometti L."/>
            <person name="Westerberg I."/>
            <person name="Brannstrom I.O."/>
            <person name="Guillou S."/>
            <person name="Cros-Aarteil S."/>
            <person name="Calhoun S."/>
            <person name="Haridas S."/>
            <person name="Kuo A."/>
            <person name="Mondo S."/>
            <person name="Pangilinan J."/>
            <person name="Riley R."/>
            <person name="LaButti K."/>
            <person name="Andreopoulos B."/>
            <person name="Lipzen A."/>
            <person name="Chen C."/>
            <person name="Yan M."/>
            <person name="Daum C."/>
            <person name="Ng V."/>
            <person name="Clum A."/>
            <person name="Steindorff A."/>
            <person name="Ohm R.A."/>
            <person name="Martin F."/>
            <person name="Silar P."/>
            <person name="Natvig D.O."/>
            <person name="Lalanne C."/>
            <person name="Gautier V."/>
            <person name="Ament-Velasquez S.L."/>
            <person name="Kruys A."/>
            <person name="Hutchinson M.I."/>
            <person name="Powell A.J."/>
            <person name="Barry K."/>
            <person name="Miller A.N."/>
            <person name="Grigoriev I.V."/>
            <person name="Debuchy R."/>
            <person name="Gladieux P."/>
            <person name="Hiltunen Thoren M."/>
            <person name="Johannesson H."/>
        </authorList>
    </citation>
    <scope>NUCLEOTIDE SEQUENCE</scope>
    <source>
        <strain evidence="1">CBS 990.96</strain>
    </source>
</reference>
<gene>
    <name evidence="1" type="ORF">QBC38DRAFT_486908</name>
</gene>
<protein>
    <submittedName>
        <fullName evidence="1">Uncharacterized protein</fullName>
    </submittedName>
</protein>
<accession>A0AAN7BIA7</accession>